<protein>
    <submittedName>
        <fullName evidence="2">Acetyltransferase (GNAT) domain-containing protein</fullName>
    </submittedName>
</protein>
<proteinExistence type="predicted"/>
<gene>
    <name evidence="2" type="ORF">SAMN05216180_2765</name>
</gene>
<dbReference type="Pfam" id="PF13508">
    <property type="entry name" value="Acetyltransf_7"/>
    <property type="match status" value="1"/>
</dbReference>
<dbReference type="RefSeq" id="WP_242943178.1">
    <property type="nucleotide sequence ID" value="NZ_FOCG01000003.1"/>
</dbReference>
<dbReference type="SUPFAM" id="SSF55729">
    <property type="entry name" value="Acyl-CoA N-acyltransferases (Nat)"/>
    <property type="match status" value="1"/>
</dbReference>
<dbReference type="InterPro" id="IPR016181">
    <property type="entry name" value="Acyl_CoA_acyltransferase"/>
</dbReference>
<sequence length="158" mass="18247">MIKICNIKENKKRYLNLLLLADPDEAMIDRYLEDGELFVLFQDKTAVSVCVVAEISSMVCELKNLATAEHCQGQGYATRLMRYVMELYGERFDEMLVGTSNAVDTTIRYYQGLGFEYSHTVPNFFTQHYSNPIFENGVQCKDMVYLRTVLPKVKEKTK</sequence>
<evidence type="ECO:0000259" key="1">
    <source>
        <dbReference type="PROSITE" id="PS51186"/>
    </source>
</evidence>
<reference evidence="2 3" key="1">
    <citation type="submission" date="2016-10" db="EMBL/GenBank/DDBJ databases">
        <authorList>
            <person name="de Groot N.N."/>
        </authorList>
    </citation>
    <scope>NUCLEOTIDE SEQUENCE [LARGE SCALE GENOMIC DNA]</scope>
    <source>
        <strain evidence="2 3">CGMCC 1.5070</strain>
    </source>
</reference>
<keyword evidence="2" id="KW-0808">Transferase</keyword>
<dbReference type="GO" id="GO:0016747">
    <property type="term" value="F:acyltransferase activity, transferring groups other than amino-acyl groups"/>
    <property type="evidence" value="ECO:0007669"/>
    <property type="project" value="InterPro"/>
</dbReference>
<dbReference type="PROSITE" id="PS51186">
    <property type="entry name" value="GNAT"/>
    <property type="match status" value="1"/>
</dbReference>
<dbReference type="InterPro" id="IPR000182">
    <property type="entry name" value="GNAT_dom"/>
</dbReference>
<dbReference type="Gene3D" id="3.40.630.30">
    <property type="match status" value="1"/>
</dbReference>
<organism evidence="2 3">
    <name type="scientific">Hydrogenoanaerobacterium saccharovorans</name>
    <dbReference type="NCBI Taxonomy" id="474960"/>
    <lineage>
        <taxon>Bacteria</taxon>
        <taxon>Bacillati</taxon>
        <taxon>Bacillota</taxon>
        <taxon>Clostridia</taxon>
        <taxon>Eubacteriales</taxon>
        <taxon>Oscillospiraceae</taxon>
        <taxon>Hydrogenoanaerobacterium</taxon>
    </lineage>
</organism>
<feature type="domain" description="N-acetyltransferase" evidence="1">
    <location>
        <begin position="2"/>
        <end position="151"/>
    </location>
</feature>
<name>A0A1H8DU06_9FIRM</name>
<evidence type="ECO:0000313" key="2">
    <source>
        <dbReference type="EMBL" id="SEN10027.1"/>
    </source>
</evidence>
<dbReference type="Proteomes" id="UP000199158">
    <property type="component" value="Unassembled WGS sequence"/>
</dbReference>
<keyword evidence="3" id="KW-1185">Reference proteome</keyword>
<accession>A0A1H8DU06</accession>
<dbReference type="AlphaFoldDB" id="A0A1H8DU06"/>
<dbReference type="STRING" id="474960.SAMN05216180_2765"/>
<dbReference type="CDD" id="cd04301">
    <property type="entry name" value="NAT_SF"/>
    <property type="match status" value="1"/>
</dbReference>
<evidence type="ECO:0000313" key="3">
    <source>
        <dbReference type="Proteomes" id="UP000199158"/>
    </source>
</evidence>
<dbReference type="EMBL" id="FOCG01000003">
    <property type="protein sequence ID" value="SEN10027.1"/>
    <property type="molecule type" value="Genomic_DNA"/>
</dbReference>